<dbReference type="Proteomes" id="UP000637383">
    <property type="component" value="Unassembled WGS sequence"/>
</dbReference>
<accession>A0ABR8K033</accession>
<name>A0ABR8K033_9NOSO</name>
<protein>
    <submittedName>
        <fullName evidence="1">Uncharacterized protein</fullName>
    </submittedName>
</protein>
<dbReference type="EMBL" id="JACJTU010000001">
    <property type="protein sequence ID" value="MBD2732408.1"/>
    <property type="molecule type" value="Genomic_DNA"/>
</dbReference>
<gene>
    <name evidence="1" type="ORF">H6H03_00575</name>
</gene>
<reference evidence="1 2" key="1">
    <citation type="journal article" date="2020" name="ISME J.">
        <title>Comparative genomics reveals insights into cyanobacterial evolution and habitat adaptation.</title>
        <authorList>
            <person name="Chen M.Y."/>
            <person name="Teng W.K."/>
            <person name="Zhao L."/>
            <person name="Hu C.X."/>
            <person name="Zhou Y.K."/>
            <person name="Han B.P."/>
            <person name="Song L.R."/>
            <person name="Shu W.S."/>
        </authorList>
    </citation>
    <scope>NUCLEOTIDE SEQUENCE [LARGE SCALE GENOMIC DNA]</scope>
    <source>
        <strain evidence="1 2">FACHB-159</strain>
    </source>
</reference>
<evidence type="ECO:0000313" key="2">
    <source>
        <dbReference type="Proteomes" id="UP000637383"/>
    </source>
</evidence>
<comment type="caution">
    <text evidence="1">The sequence shown here is derived from an EMBL/GenBank/DDBJ whole genome shotgun (WGS) entry which is preliminary data.</text>
</comment>
<keyword evidence="2" id="KW-1185">Reference proteome</keyword>
<evidence type="ECO:0000313" key="1">
    <source>
        <dbReference type="EMBL" id="MBD2732408.1"/>
    </source>
</evidence>
<organism evidence="1 2">
    <name type="scientific">Nostoc paludosum FACHB-159</name>
    <dbReference type="NCBI Taxonomy" id="2692908"/>
    <lineage>
        <taxon>Bacteria</taxon>
        <taxon>Bacillati</taxon>
        <taxon>Cyanobacteriota</taxon>
        <taxon>Cyanophyceae</taxon>
        <taxon>Nostocales</taxon>
        <taxon>Nostocaceae</taxon>
        <taxon>Nostoc</taxon>
    </lineage>
</organism>
<sequence>MCDLVGDRLSKIYEITWQLVKILLNDTVFKINSSFRFYLIDINARHHDLTFL</sequence>
<proteinExistence type="predicted"/>